<proteinExistence type="predicted"/>
<evidence type="ECO:0000256" key="2">
    <source>
        <dbReference type="SAM" id="Phobius"/>
    </source>
</evidence>
<evidence type="ECO:0000313" key="3">
    <source>
        <dbReference type="EMBL" id="WUR03615.1"/>
    </source>
</evidence>
<dbReference type="GeneID" id="90541428"/>
<accession>A0AAX4JCD6</accession>
<sequence>MNKKTISVYFIITISTVIFLYLIFSRKNNDSSSINENESSFLKETNITTSDDSDSYPFKDEDSHSSEEIEIISPPHEEKGVIPSSPKDISSSFAKNKEVTKDISSSFVKDKIEAQKINNVTINDKYIDKLNIDNGVECLRQIGKGLKKEQYINILIALKVYSTFRTSWLDLNEKATNIQLNKARSDSFMSSINTIVFLQENGINKCLNVLEQEYVFIYSLLVTFVARFYDTEINENIEEYFKEPFASAKKQAEDMCSDNLKEKLNKTTITILNARKKREWKISDFVWVRICLYLDNLTKLYNLKKKKIQYSKT</sequence>
<feature type="transmembrane region" description="Helical" evidence="2">
    <location>
        <begin position="6"/>
        <end position="24"/>
    </location>
</feature>
<feature type="region of interest" description="Disordered" evidence="1">
    <location>
        <begin position="45"/>
        <end position="68"/>
    </location>
</feature>
<keyword evidence="4" id="KW-1185">Reference proteome</keyword>
<dbReference type="KEGG" id="vnx:VNE69_05204"/>
<name>A0AAX4JCD6_9MICR</name>
<evidence type="ECO:0000256" key="1">
    <source>
        <dbReference type="SAM" id="MobiDB-lite"/>
    </source>
</evidence>
<dbReference type="RefSeq" id="XP_065329760.1">
    <property type="nucleotide sequence ID" value="XM_065473688.1"/>
</dbReference>
<keyword evidence="2" id="KW-0812">Transmembrane</keyword>
<gene>
    <name evidence="3" type="ORF">VNE69_05204</name>
</gene>
<evidence type="ECO:0008006" key="5">
    <source>
        <dbReference type="Google" id="ProtNLM"/>
    </source>
</evidence>
<organism evidence="3 4">
    <name type="scientific">Vairimorpha necatrix</name>
    <dbReference type="NCBI Taxonomy" id="6039"/>
    <lineage>
        <taxon>Eukaryota</taxon>
        <taxon>Fungi</taxon>
        <taxon>Fungi incertae sedis</taxon>
        <taxon>Microsporidia</taxon>
        <taxon>Nosematidae</taxon>
        <taxon>Vairimorpha</taxon>
    </lineage>
</organism>
<dbReference type="EMBL" id="CP142730">
    <property type="protein sequence ID" value="WUR03615.1"/>
    <property type="molecule type" value="Genomic_DNA"/>
</dbReference>
<protein>
    <recommendedName>
        <fullName evidence="5">Plasmodium RESA N-terminal domain-containing protein</fullName>
    </recommendedName>
</protein>
<keyword evidence="2" id="KW-0472">Membrane</keyword>
<dbReference type="AlphaFoldDB" id="A0AAX4JCD6"/>
<dbReference type="Proteomes" id="UP001334084">
    <property type="component" value="Chromosome 5"/>
</dbReference>
<keyword evidence="2" id="KW-1133">Transmembrane helix</keyword>
<evidence type="ECO:0000313" key="4">
    <source>
        <dbReference type="Proteomes" id="UP001334084"/>
    </source>
</evidence>
<reference evidence="3" key="1">
    <citation type="journal article" date="2024" name="BMC Genomics">
        <title>Functional annotation of a divergent genome using sequence and structure-based similarity.</title>
        <authorList>
            <person name="Svedberg D."/>
            <person name="Winiger R.R."/>
            <person name="Berg A."/>
            <person name="Sharma H."/>
            <person name="Tellgren-Roth C."/>
            <person name="Debrunner-Vossbrinck B.A."/>
            <person name="Vossbrinck C.R."/>
            <person name="Barandun J."/>
        </authorList>
    </citation>
    <scope>NUCLEOTIDE SEQUENCE</scope>
    <source>
        <strain evidence="3">Illinois isolate</strain>
    </source>
</reference>
<feature type="compositionally biased region" description="Basic and acidic residues" evidence="1">
    <location>
        <begin position="57"/>
        <end position="67"/>
    </location>
</feature>